<dbReference type="Gene3D" id="1.10.510.10">
    <property type="entry name" value="Transferase(Phosphotransferase) domain 1"/>
    <property type="match status" value="1"/>
</dbReference>
<evidence type="ECO:0000256" key="3">
    <source>
        <dbReference type="ARBA" id="ARBA00022679"/>
    </source>
</evidence>
<dbReference type="SMART" id="SM00220">
    <property type="entry name" value="S_TKc"/>
    <property type="match status" value="1"/>
</dbReference>
<dbReference type="GO" id="GO:0017148">
    <property type="term" value="P:negative regulation of translation"/>
    <property type="evidence" value="ECO:0007669"/>
    <property type="project" value="UniProtKB-KW"/>
</dbReference>
<evidence type="ECO:0000256" key="2">
    <source>
        <dbReference type="ARBA" id="ARBA00022527"/>
    </source>
</evidence>
<feature type="compositionally biased region" description="Basic and acidic residues" evidence="11">
    <location>
        <begin position="79"/>
        <end position="99"/>
    </location>
</feature>
<feature type="compositionally biased region" description="Polar residues" evidence="11">
    <location>
        <begin position="34"/>
        <end position="56"/>
    </location>
</feature>
<keyword evidence="6" id="KW-0067">ATP-binding</keyword>
<sequence length="309" mass="34162">KGSSGEESNQCSSSPGEGRIDGNVVGQSEREEPQQVNRSQLTIAEGESSQRPSPSNAEGRDGGGRLPQGSDLSNQSQDKSSDQSESRQDNQRRLPRGNEEESDEPPTRSSAQGGGSESDISLSTRAAREQYLKTCTFTLYIQMDLMEMTLEDYIRRRNERYLEKKSFALSEEDRDTAADIFGHLCMAVDFVHDSGYIHRDLKPSNVLLSFDLYTIGEDVCHYSVHLSDFGLSTRLEDEFGAGMYKTVGCGTPSYAAPEQLKGGPGSTSKGAKYGDEVDFYSLALIFVELWMPMSISERLRVFNGLRSPE</sequence>
<keyword evidence="2" id="KW-0723">Serine/threonine-protein kinase</keyword>
<dbReference type="SUPFAM" id="SSF56112">
    <property type="entry name" value="Protein kinase-like (PK-like)"/>
    <property type="match status" value="1"/>
</dbReference>
<keyword evidence="7" id="KW-0652">Protein synthesis inhibitor</keyword>
<dbReference type="PROSITE" id="PS50011">
    <property type="entry name" value="PROTEIN_KINASE_DOM"/>
    <property type="match status" value="1"/>
</dbReference>
<dbReference type="GO" id="GO:0005737">
    <property type="term" value="C:cytoplasm"/>
    <property type="evidence" value="ECO:0007669"/>
    <property type="project" value="TreeGrafter"/>
</dbReference>
<organism evidence="13">
    <name type="scientific">Cyprideis torosa</name>
    <dbReference type="NCBI Taxonomy" id="163714"/>
    <lineage>
        <taxon>Eukaryota</taxon>
        <taxon>Metazoa</taxon>
        <taxon>Ecdysozoa</taxon>
        <taxon>Arthropoda</taxon>
        <taxon>Crustacea</taxon>
        <taxon>Oligostraca</taxon>
        <taxon>Ostracoda</taxon>
        <taxon>Podocopa</taxon>
        <taxon>Podocopida</taxon>
        <taxon>Cytherocopina</taxon>
        <taxon>Cytheroidea</taxon>
        <taxon>Cytherideidae</taxon>
        <taxon>Cyprideis</taxon>
    </lineage>
</organism>
<evidence type="ECO:0000256" key="1">
    <source>
        <dbReference type="ARBA" id="ARBA00012513"/>
    </source>
</evidence>
<comment type="similarity">
    <text evidence="8">Belongs to the protein kinase superfamily. Ser/Thr protein kinase family. GCN2 subfamily.</text>
</comment>
<evidence type="ECO:0000256" key="4">
    <source>
        <dbReference type="ARBA" id="ARBA00022741"/>
    </source>
</evidence>
<keyword evidence="5" id="KW-0418">Kinase</keyword>
<dbReference type="GO" id="GO:0004694">
    <property type="term" value="F:eukaryotic translation initiation factor 2alpha kinase activity"/>
    <property type="evidence" value="ECO:0007669"/>
    <property type="project" value="TreeGrafter"/>
</dbReference>
<feature type="domain" description="Protein kinase" evidence="12">
    <location>
        <begin position="52"/>
        <end position="309"/>
    </location>
</feature>
<feature type="non-terminal residue" evidence="13">
    <location>
        <position position="1"/>
    </location>
</feature>
<dbReference type="GO" id="GO:0005524">
    <property type="term" value="F:ATP binding"/>
    <property type="evidence" value="ECO:0007669"/>
    <property type="project" value="UniProtKB-KW"/>
</dbReference>
<name>A0A7R8WQE3_9CRUS</name>
<dbReference type="EMBL" id="OB676040">
    <property type="protein sequence ID" value="CAD7236008.1"/>
    <property type="molecule type" value="Genomic_DNA"/>
</dbReference>
<evidence type="ECO:0000256" key="11">
    <source>
        <dbReference type="SAM" id="MobiDB-lite"/>
    </source>
</evidence>
<gene>
    <name evidence="13" type="ORF">CTOB1V02_LOCUS13823</name>
</gene>
<evidence type="ECO:0000256" key="10">
    <source>
        <dbReference type="ARBA" id="ARBA00048977"/>
    </source>
</evidence>
<protein>
    <recommendedName>
        <fullName evidence="1">non-specific serine/threonine protein kinase</fullName>
        <ecNumber evidence="1">2.7.11.1</ecNumber>
    </recommendedName>
</protein>
<evidence type="ECO:0000256" key="8">
    <source>
        <dbReference type="ARBA" id="ARBA00037982"/>
    </source>
</evidence>
<evidence type="ECO:0000256" key="7">
    <source>
        <dbReference type="ARBA" id="ARBA00023193"/>
    </source>
</evidence>
<keyword evidence="4" id="KW-0547">Nucleotide-binding</keyword>
<dbReference type="EC" id="2.7.11.1" evidence="1"/>
<feature type="region of interest" description="Disordered" evidence="11">
    <location>
        <begin position="1"/>
        <end position="121"/>
    </location>
</feature>
<feature type="compositionally biased region" description="Low complexity" evidence="11">
    <location>
        <begin position="1"/>
        <end position="14"/>
    </location>
</feature>
<dbReference type="Pfam" id="PF00069">
    <property type="entry name" value="Pkinase"/>
    <property type="match status" value="1"/>
</dbReference>
<dbReference type="InterPro" id="IPR050339">
    <property type="entry name" value="CC_SR_Kinase"/>
</dbReference>
<dbReference type="InterPro" id="IPR008271">
    <property type="entry name" value="Ser/Thr_kinase_AS"/>
</dbReference>
<dbReference type="InterPro" id="IPR000719">
    <property type="entry name" value="Prot_kinase_dom"/>
</dbReference>
<feature type="non-terminal residue" evidence="13">
    <location>
        <position position="309"/>
    </location>
</feature>
<evidence type="ECO:0000313" key="13">
    <source>
        <dbReference type="EMBL" id="CAD7236008.1"/>
    </source>
</evidence>
<reference evidence="13" key="1">
    <citation type="submission" date="2020-11" db="EMBL/GenBank/DDBJ databases">
        <authorList>
            <person name="Tran Van P."/>
        </authorList>
    </citation>
    <scope>NUCLEOTIDE SEQUENCE</scope>
</reference>
<dbReference type="PANTHER" id="PTHR11042">
    <property type="entry name" value="EUKARYOTIC TRANSLATION INITIATION FACTOR 2-ALPHA KINASE EIF2-ALPHA KINASE -RELATED"/>
    <property type="match status" value="1"/>
</dbReference>
<comment type="catalytic activity">
    <reaction evidence="9">
        <text>L-threonyl-[protein] + ATP = O-phospho-L-threonyl-[protein] + ADP + H(+)</text>
        <dbReference type="Rhea" id="RHEA:46608"/>
        <dbReference type="Rhea" id="RHEA-COMP:11060"/>
        <dbReference type="Rhea" id="RHEA-COMP:11605"/>
        <dbReference type="ChEBI" id="CHEBI:15378"/>
        <dbReference type="ChEBI" id="CHEBI:30013"/>
        <dbReference type="ChEBI" id="CHEBI:30616"/>
        <dbReference type="ChEBI" id="CHEBI:61977"/>
        <dbReference type="ChEBI" id="CHEBI:456216"/>
        <dbReference type="EC" id="2.7.11.1"/>
    </reaction>
    <physiologicalReaction direction="left-to-right" evidence="9">
        <dbReference type="Rhea" id="RHEA:46609"/>
    </physiologicalReaction>
</comment>
<evidence type="ECO:0000256" key="9">
    <source>
        <dbReference type="ARBA" id="ARBA00048659"/>
    </source>
</evidence>
<dbReference type="GO" id="GO:0005634">
    <property type="term" value="C:nucleus"/>
    <property type="evidence" value="ECO:0007669"/>
    <property type="project" value="TreeGrafter"/>
</dbReference>
<comment type="catalytic activity">
    <reaction evidence="10">
        <text>L-seryl-[protein] + ATP = O-phospho-L-seryl-[protein] + ADP + H(+)</text>
        <dbReference type="Rhea" id="RHEA:17989"/>
        <dbReference type="Rhea" id="RHEA-COMP:9863"/>
        <dbReference type="Rhea" id="RHEA-COMP:11604"/>
        <dbReference type="ChEBI" id="CHEBI:15378"/>
        <dbReference type="ChEBI" id="CHEBI:29999"/>
        <dbReference type="ChEBI" id="CHEBI:30616"/>
        <dbReference type="ChEBI" id="CHEBI:83421"/>
        <dbReference type="ChEBI" id="CHEBI:456216"/>
        <dbReference type="EC" id="2.7.11.1"/>
    </reaction>
    <physiologicalReaction direction="left-to-right" evidence="10">
        <dbReference type="Rhea" id="RHEA:17990"/>
    </physiologicalReaction>
</comment>
<evidence type="ECO:0000256" key="5">
    <source>
        <dbReference type="ARBA" id="ARBA00022777"/>
    </source>
</evidence>
<keyword evidence="3" id="KW-0808">Transferase</keyword>
<evidence type="ECO:0000259" key="12">
    <source>
        <dbReference type="PROSITE" id="PS50011"/>
    </source>
</evidence>
<evidence type="ECO:0000256" key="6">
    <source>
        <dbReference type="ARBA" id="ARBA00022840"/>
    </source>
</evidence>
<dbReference type="PROSITE" id="PS00108">
    <property type="entry name" value="PROTEIN_KINASE_ST"/>
    <property type="match status" value="1"/>
</dbReference>
<dbReference type="InterPro" id="IPR011009">
    <property type="entry name" value="Kinase-like_dom_sf"/>
</dbReference>
<dbReference type="PANTHER" id="PTHR11042:SF160">
    <property type="entry name" value="EUKARYOTIC TRANSLATION INITIATION FACTOR 2-ALPHA KINASE 1"/>
    <property type="match status" value="1"/>
</dbReference>
<accession>A0A7R8WQE3</accession>
<proteinExistence type="inferred from homology"/>
<dbReference type="OrthoDB" id="1405469at2759"/>
<dbReference type="AlphaFoldDB" id="A0A7R8WQE3"/>